<reference evidence="2" key="1">
    <citation type="submission" date="2022-08" db="EMBL/GenBank/DDBJ databases">
        <title>Alicyclobacillus fastidiosus DSM 17978, complete genome.</title>
        <authorList>
            <person name="Wang Q."/>
            <person name="Cai R."/>
            <person name="Wang Z."/>
        </authorList>
    </citation>
    <scope>NUCLEOTIDE SEQUENCE</scope>
    <source>
        <strain evidence="2">DSM 17978</strain>
    </source>
</reference>
<feature type="transmembrane region" description="Helical" evidence="1">
    <location>
        <begin position="39"/>
        <end position="64"/>
    </location>
</feature>
<name>A0ABY6ZAV7_9BACL</name>
<keyword evidence="1" id="KW-0812">Transmembrane</keyword>
<evidence type="ECO:0000313" key="2">
    <source>
        <dbReference type="EMBL" id="WAH39898.1"/>
    </source>
</evidence>
<keyword evidence="1" id="KW-1133">Transmembrane helix</keyword>
<evidence type="ECO:0000256" key="1">
    <source>
        <dbReference type="SAM" id="Phobius"/>
    </source>
</evidence>
<evidence type="ECO:0000313" key="3">
    <source>
        <dbReference type="Proteomes" id="UP001164761"/>
    </source>
</evidence>
<keyword evidence="1" id="KW-0472">Membrane</keyword>
<organism evidence="2 3">
    <name type="scientific">Alicyclobacillus fastidiosus</name>
    <dbReference type="NCBI Taxonomy" id="392011"/>
    <lineage>
        <taxon>Bacteria</taxon>
        <taxon>Bacillati</taxon>
        <taxon>Bacillota</taxon>
        <taxon>Bacilli</taxon>
        <taxon>Bacillales</taxon>
        <taxon>Alicyclobacillaceae</taxon>
        <taxon>Alicyclobacillus</taxon>
    </lineage>
</organism>
<dbReference type="Proteomes" id="UP001164761">
    <property type="component" value="Chromosome"/>
</dbReference>
<accession>A0ABY6ZAV7</accession>
<feature type="transmembrane region" description="Helical" evidence="1">
    <location>
        <begin position="6"/>
        <end position="27"/>
    </location>
</feature>
<feature type="transmembrane region" description="Helical" evidence="1">
    <location>
        <begin position="84"/>
        <end position="107"/>
    </location>
</feature>
<dbReference type="EMBL" id="CP104067">
    <property type="protein sequence ID" value="WAH39898.1"/>
    <property type="molecule type" value="Genomic_DNA"/>
</dbReference>
<dbReference type="RefSeq" id="WP_268003796.1">
    <property type="nucleotide sequence ID" value="NZ_BSUT01000001.1"/>
</dbReference>
<proteinExistence type="predicted"/>
<gene>
    <name evidence="2" type="ORF">NZD89_15990</name>
</gene>
<keyword evidence="3" id="KW-1185">Reference proteome</keyword>
<protein>
    <submittedName>
        <fullName evidence="2">Uncharacterized protein</fullName>
    </submittedName>
</protein>
<sequence>MVQRFWSIPFVRALIGGMFAAVGAYGIGHEIFDPSRIKLLIFIGLILLLIGLGASNPALSMYLLTLYLPVMALLRRALIPLAGWGALDPLVIVAPGVILFLGSFWFYNYEKAYRGRYQNIPIDPLADFH</sequence>